<dbReference type="PANTHER" id="PTHR33295:SF18">
    <property type="entry name" value="AAA+ ATPASE DOMAIN-CONTAINING PROTEIN"/>
    <property type="match status" value="1"/>
</dbReference>
<dbReference type="SUPFAM" id="SSF52540">
    <property type="entry name" value="P-loop containing nucleoside triphosphate hydrolases"/>
    <property type="match status" value="1"/>
</dbReference>
<dbReference type="PANTHER" id="PTHR33295">
    <property type="entry name" value="ATPASE"/>
    <property type="match status" value="1"/>
</dbReference>
<dbReference type="GO" id="GO:0005524">
    <property type="term" value="F:ATP binding"/>
    <property type="evidence" value="ECO:0007669"/>
    <property type="project" value="UniProtKB-KW"/>
</dbReference>
<dbReference type="SMART" id="SM00382">
    <property type="entry name" value="AAA"/>
    <property type="match status" value="1"/>
</dbReference>
<accession>A0A7J3SM47</accession>
<evidence type="ECO:0000259" key="1">
    <source>
        <dbReference type="SMART" id="SM00382"/>
    </source>
</evidence>
<keyword evidence="2" id="KW-0547">Nucleotide-binding</keyword>
<dbReference type="Gene3D" id="3.40.50.300">
    <property type="entry name" value="P-loop containing nucleotide triphosphate hydrolases"/>
    <property type="match status" value="1"/>
</dbReference>
<keyword evidence="2" id="KW-0067">ATP-binding</keyword>
<proteinExistence type="predicted"/>
<dbReference type="InterPro" id="IPR025420">
    <property type="entry name" value="DUF4143"/>
</dbReference>
<dbReference type="InterPro" id="IPR003593">
    <property type="entry name" value="AAA+_ATPase"/>
</dbReference>
<dbReference type="Pfam" id="PF13173">
    <property type="entry name" value="AAA_14"/>
    <property type="match status" value="1"/>
</dbReference>
<dbReference type="InterPro" id="IPR027417">
    <property type="entry name" value="P-loop_NTPase"/>
</dbReference>
<dbReference type="Pfam" id="PF13635">
    <property type="entry name" value="DUF4143"/>
    <property type="match status" value="1"/>
</dbReference>
<evidence type="ECO:0000313" key="2">
    <source>
        <dbReference type="EMBL" id="HGZ60352.1"/>
    </source>
</evidence>
<dbReference type="InterPro" id="IPR041682">
    <property type="entry name" value="AAA_14"/>
</dbReference>
<name>A0A7J3SM47_9CREN</name>
<sequence length="515" mass="59690">MLENYNPWWSNPKWYEKDSNITEYRSGKYKLISRLYHHISKKITANGKYGIITIRGPRRSGKTTMIKLLIKNLMEDTDRGKPVSPKDIYYISLDYNELKVHDLFKMLQAIADQGEEEKYVFLDEASMYEDWASILKNVYDADIIVRGKLKIVATGSHSMDLAEAAEKLRGRQGELSSEFNLGGNLLFTPLRFVEVVEGLNENLNSLLNTRKGRKVGVRFEILKNLKEGTISDRIEKIYEEYSVTLNQLFENYLIHGGYPKAIKEFYENKQIDRNFYYDIAELLIKDSAKAKIKQTNTNLDPDVLKKILSVLVTPLRLGGALNASDFTEIAKGIKEKDIRDGYLQYLTSTWAIFLSYREKKNASCDPNYNEQPKLYVLDPLIFHALYAYLNNIPDPYEYSMELMKQPEMRGHFVESVIASHLILSQQLFEHVPHVEYEKVLMHGIISDGVTHEVDFILCFNKKNEPHRFVLESKYRENITSLHVPEGTIVLTKDILEADKNKKIVYIPTSLFLMLF</sequence>
<dbReference type="AlphaFoldDB" id="A0A7J3SM47"/>
<gene>
    <name evidence="2" type="ORF">ENW83_04010</name>
</gene>
<comment type="caution">
    <text evidence="2">The sequence shown here is derived from an EMBL/GenBank/DDBJ whole genome shotgun (WGS) entry which is preliminary data.</text>
</comment>
<organism evidence="2">
    <name type="scientific">Fervidicoccus fontis</name>
    <dbReference type="NCBI Taxonomy" id="683846"/>
    <lineage>
        <taxon>Archaea</taxon>
        <taxon>Thermoproteota</taxon>
        <taxon>Thermoprotei</taxon>
        <taxon>Fervidicoccales</taxon>
        <taxon>Fervidicoccaceae</taxon>
        <taxon>Fervidicoccus</taxon>
    </lineage>
</organism>
<feature type="domain" description="AAA+ ATPase" evidence="1">
    <location>
        <begin position="48"/>
        <end position="178"/>
    </location>
</feature>
<reference evidence="2" key="1">
    <citation type="journal article" date="2020" name="mSystems">
        <title>Genome- and Community-Level Interaction Insights into Carbon Utilization and Element Cycling Functions of Hydrothermarchaeota in Hydrothermal Sediment.</title>
        <authorList>
            <person name="Zhou Z."/>
            <person name="Liu Y."/>
            <person name="Xu W."/>
            <person name="Pan J."/>
            <person name="Luo Z.H."/>
            <person name="Li M."/>
        </authorList>
    </citation>
    <scope>NUCLEOTIDE SEQUENCE [LARGE SCALE GENOMIC DNA]</scope>
    <source>
        <strain evidence="2">SpSt-885</strain>
    </source>
</reference>
<protein>
    <submittedName>
        <fullName evidence="2">ATP-binding protein</fullName>
    </submittedName>
</protein>
<dbReference type="EMBL" id="DTLS01000114">
    <property type="protein sequence ID" value="HGZ60352.1"/>
    <property type="molecule type" value="Genomic_DNA"/>
</dbReference>